<evidence type="ECO:0000256" key="1">
    <source>
        <dbReference type="ARBA" id="ARBA00004162"/>
    </source>
</evidence>
<evidence type="ECO:0000256" key="2">
    <source>
        <dbReference type="ARBA" id="ARBA00004586"/>
    </source>
</evidence>
<feature type="transmembrane region" description="Helical" evidence="11">
    <location>
        <begin position="207"/>
        <end position="229"/>
    </location>
</feature>
<keyword evidence="11" id="KW-0472">Membrane</keyword>
<dbReference type="AlphaFoldDB" id="A0AAV2FZ75"/>
<dbReference type="GO" id="GO:0047196">
    <property type="term" value="F:long-chain-alcohol O-fatty-acyltransferase activity"/>
    <property type="evidence" value="ECO:0007669"/>
    <property type="project" value="UniProtKB-EC"/>
</dbReference>
<dbReference type="Gene3D" id="3.30.559.10">
    <property type="entry name" value="Chloramphenicol acetyltransferase-like domain"/>
    <property type="match status" value="1"/>
</dbReference>
<evidence type="ECO:0000256" key="5">
    <source>
        <dbReference type="ARBA" id="ARBA00022679"/>
    </source>
</evidence>
<evidence type="ECO:0000256" key="3">
    <source>
        <dbReference type="ARBA" id="ARBA00004771"/>
    </source>
</evidence>
<dbReference type="GO" id="GO:0019432">
    <property type="term" value="P:triglyceride biosynthetic process"/>
    <property type="evidence" value="ECO:0007669"/>
    <property type="project" value="TreeGrafter"/>
</dbReference>
<sequence length="527" mass="58348">MAAVTAANGKSSGGAKSADFTAVEIGEALSPTASLFHSPKLNCCIIAVLGSKTAIDPALVKSGLERTLIRHPRFSSRMVVDDHGCRGRKLRWEKTMVELDDHIIIPTLDDDDGDGEFFTTSPDSFVEDYISRLSTFPMDVTRPLWELHILNVKTRDAESLFVFKIHHSIGDGASLISLLLACARKSSDPNALPSVPVKNRRARRQGVVSASGFCWSLVWLIWAVVRLVWNTVVDVLLVNATVLFLRDTRTPIKGPATGEGRNGKRFVHRTVSLGDIKMVKNAMNMTVNDVLLGVTEAGISRYLNRKYGENQKNEEKQSNQIQKSHLPSTIRLRACIMVNMRPTAGIQDMAKLMAKGPKAKWGWGNWIGNMMIPLTIALRDDPLDYLWSAKATMDRKKHSLEPILEFIGARILPKVFGAKATVGIFHKILSNTTLAFSNVVGPIEEISLYGHPIAYIAPSVYGHPHALTIHFQSYCNMMTISVAVDPEVIPDPHVLCDELEQSLRIMKEAVTLKFPKKGPNVGWKEIL</sequence>
<dbReference type="Pfam" id="PF03007">
    <property type="entry name" value="WS_DGAT_cat"/>
    <property type="match status" value="1"/>
</dbReference>
<name>A0AAV2FZ75_9ROSI</name>
<dbReference type="InterPro" id="IPR045034">
    <property type="entry name" value="O-acyltransferase_WSD1-like"/>
</dbReference>
<evidence type="ECO:0008006" key="16">
    <source>
        <dbReference type="Google" id="ProtNLM"/>
    </source>
</evidence>
<dbReference type="PANTHER" id="PTHR31650:SF1">
    <property type="entry name" value="WAX ESTER SYNTHASE_DIACYLGLYCEROL ACYLTRANSFERASE 4-RELATED"/>
    <property type="match status" value="1"/>
</dbReference>
<dbReference type="InterPro" id="IPR004255">
    <property type="entry name" value="O-acyltransferase_WSD1_N"/>
</dbReference>
<evidence type="ECO:0000313" key="15">
    <source>
        <dbReference type="Proteomes" id="UP001497516"/>
    </source>
</evidence>
<evidence type="ECO:0000256" key="11">
    <source>
        <dbReference type="SAM" id="Phobius"/>
    </source>
</evidence>
<keyword evidence="6" id="KW-0256">Endoplasmic reticulum</keyword>
<dbReference type="InterPro" id="IPR023213">
    <property type="entry name" value="CAT-like_dom_sf"/>
</dbReference>
<accession>A0AAV2FZ75</accession>
<evidence type="ECO:0000256" key="7">
    <source>
        <dbReference type="ARBA" id="ARBA00023315"/>
    </source>
</evidence>
<protein>
    <recommendedName>
        <fullName evidence="16">Diacylglycerol O-acyltransferase</fullName>
    </recommendedName>
</protein>
<comment type="similarity">
    <text evidence="8">In the N-terminal section; belongs to the long-chain O-acyltransferase family.</text>
</comment>
<gene>
    <name evidence="14" type="ORF">LTRI10_LOCUS43582</name>
</gene>
<comment type="subcellular location">
    <subcellularLocation>
        <location evidence="1">Cell membrane</location>
        <topology evidence="1">Single-pass membrane protein</topology>
    </subcellularLocation>
    <subcellularLocation>
        <location evidence="2">Endoplasmic reticulum membrane</location>
    </subcellularLocation>
</comment>
<dbReference type="EMBL" id="OZ034820">
    <property type="protein sequence ID" value="CAL1403669.1"/>
    <property type="molecule type" value="Genomic_DNA"/>
</dbReference>
<evidence type="ECO:0000259" key="13">
    <source>
        <dbReference type="Pfam" id="PF06974"/>
    </source>
</evidence>
<keyword evidence="7" id="KW-0012">Acyltransferase</keyword>
<dbReference type="InterPro" id="IPR009721">
    <property type="entry name" value="O-acyltransferase_WSD1_C"/>
</dbReference>
<comment type="pathway">
    <text evidence="4">Lipid metabolism.</text>
</comment>
<evidence type="ECO:0000259" key="12">
    <source>
        <dbReference type="Pfam" id="PF03007"/>
    </source>
</evidence>
<comment type="catalytic activity">
    <reaction evidence="9">
        <text>a long chain fatty alcohol + a fatty acyl-CoA = a long-chain alcohol wax ester + CoA</text>
        <dbReference type="Rhea" id="RHEA:38443"/>
        <dbReference type="ChEBI" id="CHEBI:17135"/>
        <dbReference type="ChEBI" id="CHEBI:57287"/>
        <dbReference type="ChEBI" id="CHEBI:77636"/>
        <dbReference type="ChEBI" id="CHEBI:235323"/>
        <dbReference type="EC" id="2.3.1.75"/>
    </reaction>
</comment>
<evidence type="ECO:0000256" key="9">
    <source>
        <dbReference type="ARBA" id="ARBA00047604"/>
    </source>
</evidence>
<dbReference type="PANTHER" id="PTHR31650">
    <property type="entry name" value="O-ACYLTRANSFERASE (WSD1-LIKE) FAMILY PROTEIN"/>
    <property type="match status" value="1"/>
</dbReference>
<keyword evidence="5" id="KW-0808">Transferase</keyword>
<dbReference type="GO" id="GO:0005789">
    <property type="term" value="C:endoplasmic reticulum membrane"/>
    <property type="evidence" value="ECO:0007669"/>
    <property type="project" value="UniProtKB-SubCell"/>
</dbReference>
<keyword evidence="11" id="KW-0812">Transmembrane</keyword>
<dbReference type="Pfam" id="PF06974">
    <property type="entry name" value="WS_DGAT_C"/>
    <property type="match status" value="1"/>
</dbReference>
<keyword evidence="15" id="KW-1185">Reference proteome</keyword>
<reference evidence="14 15" key="1">
    <citation type="submission" date="2024-04" db="EMBL/GenBank/DDBJ databases">
        <authorList>
            <person name="Fracassetti M."/>
        </authorList>
    </citation>
    <scope>NUCLEOTIDE SEQUENCE [LARGE SCALE GENOMIC DNA]</scope>
</reference>
<dbReference type="GO" id="GO:0005886">
    <property type="term" value="C:plasma membrane"/>
    <property type="evidence" value="ECO:0007669"/>
    <property type="project" value="UniProtKB-SubCell"/>
</dbReference>
<proteinExistence type="inferred from homology"/>
<feature type="domain" description="O-acyltransferase WSD1 C-terminal" evidence="13">
    <location>
        <begin position="363"/>
        <end position="507"/>
    </location>
</feature>
<dbReference type="GO" id="GO:0004144">
    <property type="term" value="F:diacylglycerol O-acyltransferase activity"/>
    <property type="evidence" value="ECO:0007669"/>
    <property type="project" value="UniProtKB-EC"/>
</dbReference>
<evidence type="ECO:0000256" key="10">
    <source>
        <dbReference type="ARBA" id="ARBA00048109"/>
    </source>
</evidence>
<evidence type="ECO:0000256" key="6">
    <source>
        <dbReference type="ARBA" id="ARBA00022824"/>
    </source>
</evidence>
<evidence type="ECO:0000256" key="4">
    <source>
        <dbReference type="ARBA" id="ARBA00005189"/>
    </source>
</evidence>
<evidence type="ECO:0000313" key="14">
    <source>
        <dbReference type="EMBL" id="CAL1403669.1"/>
    </source>
</evidence>
<keyword evidence="11" id="KW-1133">Transmembrane helix</keyword>
<dbReference type="SUPFAM" id="SSF52777">
    <property type="entry name" value="CoA-dependent acyltransferases"/>
    <property type="match status" value="1"/>
</dbReference>
<feature type="domain" description="O-acyltransferase WSD1-like N-terminal" evidence="12">
    <location>
        <begin position="92"/>
        <end position="290"/>
    </location>
</feature>
<dbReference type="Proteomes" id="UP001497516">
    <property type="component" value="Chromosome 7"/>
</dbReference>
<comment type="catalytic activity">
    <reaction evidence="10">
        <text>an acyl-CoA + a 1,2-diacyl-sn-glycerol = a triacyl-sn-glycerol + CoA</text>
        <dbReference type="Rhea" id="RHEA:10868"/>
        <dbReference type="ChEBI" id="CHEBI:17815"/>
        <dbReference type="ChEBI" id="CHEBI:57287"/>
        <dbReference type="ChEBI" id="CHEBI:58342"/>
        <dbReference type="ChEBI" id="CHEBI:64615"/>
        <dbReference type="EC" id="2.3.1.20"/>
    </reaction>
</comment>
<organism evidence="14 15">
    <name type="scientific">Linum trigynum</name>
    <dbReference type="NCBI Taxonomy" id="586398"/>
    <lineage>
        <taxon>Eukaryota</taxon>
        <taxon>Viridiplantae</taxon>
        <taxon>Streptophyta</taxon>
        <taxon>Embryophyta</taxon>
        <taxon>Tracheophyta</taxon>
        <taxon>Spermatophyta</taxon>
        <taxon>Magnoliopsida</taxon>
        <taxon>eudicotyledons</taxon>
        <taxon>Gunneridae</taxon>
        <taxon>Pentapetalae</taxon>
        <taxon>rosids</taxon>
        <taxon>fabids</taxon>
        <taxon>Malpighiales</taxon>
        <taxon>Linaceae</taxon>
        <taxon>Linum</taxon>
    </lineage>
</organism>
<comment type="pathway">
    <text evidence="3">Glycerolipid metabolism; triacylglycerol biosynthesis.</text>
</comment>
<evidence type="ECO:0000256" key="8">
    <source>
        <dbReference type="ARBA" id="ARBA00024360"/>
    </source>
</evidence>